<dbReference type="Proteomes" id="UP000269945">
    <property type="component" value="Unassembled WGS sequence"/>
</dbReference>
<evidence type="ECO:0000313" key="1">
    <source>
        <dbReference type="EMBL" id="VCX38026.1"/>
    </source>
</evidence>
<keyword evidence="2" id="KW-1185">Reference proteome</keyword>
<name>A0A9X9M6Q0_GULGU</name>
<reference evidence="1 2" key="1">
    <citation type="submission" date="2018-10" db="EMBL/GenBank/DDBJ databases">
        <authorList>
            <person name="Ekblom R."/>
            <person name="Jareborg N."/>
        </authorList>
    </citation>
    <scope>NUCLEOTIDE SEQUENCE [LARGE SCALE GENOMIC DNA]</scope>
    <source>
        <tissue evidence="1">Muscle</tissue>
    </source>
</reference>
<dbReference type="AlphaFoldDB" id="A0A9X9M6Q0"/>
<gene>
    <name evidence="1" type="ORF">BN2614_LOCUS1</name>
</gene>
<dbReference type="EMBL" id="CYRY02043551">
    <property type="protein sequence ID" value="VCX38026.1"/>
    <property type="molecule type" value="Genomic_DNA"/>
</dbReference>
<sequence length="37" mass="3835">MEEELTGLDITGGMLGATLELTSLNSGCTRVEHGSLV</sequence>
<organism evidence="1 2">
    <name type="scientific">Gulo gulo</name>
    <name type="common">Wolverine</name>
    <name type="synonym">Gluton</name>
    <dbReference type="NCBI Taxonomy" id="48420"/>
    <lineage>
        <taxon>Eukaryota</taxon>
        <taxon>Metazoa</taxon>
        <taxon>Chordata</taxon>
        <taxon>Craniata</taxon>
        <taxon>Vertebrata</taxon>
        <taxon>Euteleostomi</taxon>
        <taxon>Mammalia</taxon>
        <taxon>Eutheria</taxon>
        <taxon>Laurasiatheria</taxon>
        <taxon>Carnivora</taxon>
        <taxon>Caniformia</taxon>
        <taxon>Musteloidea</taxon>
        <taxon>Mustelidae</taxon>
        <taxon>Guloninae</taxon>
        <taxon>Gulo</taxon>
    </lineage>
</organism>
<proteinExistence type="predicted"/>
<evidence type="ECO:0000313" key="2">
    <source>
        <dbReference type="Proteomes" id="UP000269945"/>
    </source>
</evidence>
<protein>
    <submittedName>
        <fullName evidence="1">Uncharacterized protein</fullName>
    </submittedName>
</protein>
<accession>A0A9X9M6Q0</accession>
<comment type="caution">
    <text evidence="1">The sequence shown here is derived from an EMBL/GenBank/DDBJ whole genome shotgun (WGS) entry which is preliminary data.</text>
</comment>